<organism evidence="5 6">
    <name type="scientific">Ornithinimicrobium humiphilum</name>
    <dbReference type="NCBI Taxonomy" id="125288"/>
    <lineage>
        <taxon>Bacteria</taxon>
        <taxon>Bacillati</taxon>
        <taxon>Actinomycetota</taxon>
        <taxon>Actinomycetes</taxon>
        <taxon>Micrococcales</taxon>
        <taxon>Ornithinimicrobiaceae</taxon>
        <taxon>Ornithinimicrobium</taxon>
    </lineage>
</organism>
<dbReference type="AlphaFoldDB" id="A0A543KKL4"/>
<feature type="domain" description="HTH marR-type" evidence="4">
    <location>
        <begin position="14"/>
        <end position="171"/>
    </location>
</feature>
<evidence type="ECO:0000313" key="6">
    <source>
        <dbReference type="Proteomes" id="UP000315133"/>
    </source>
</evidence>
<keyword evidence="2 5" id="KW-0238">DNA-binding</keyword>
<dbReference type="GO" id="GO:0003700">
    <property type="term" value="F:DNA-binding transcription factor activity"/>
    <property type="evidence" value="ECO:0007669"/>
    <property type="project" value="InterPro"/>
</dbReference>
<comment type="caution">
    <text evidence="5">The sequence shown here is derived from an EMBL/GenBank/DDBJ whole genome shotgun (WGS) entry which is preliminary data.</text>
</comment>
<dbReference type="OrthoDB" id="9815567at2"/>
<evidence type="ECO:0000259" key="4">
    <source>
        <dbReference type="PROSITE" id="PS50995"/>
    </source>
</evidence>
<keyword evidence="1" id="KW-0805">Transcription regulation</keyword>
<dbReference type="Gene3D" id="1.10.10.10">
    <property type="entry name" value="Winged helix-like DNA-binding domain superfamily/Winged helix DNA-binding domain"/>
    <property type="match status" value="1"/>
</dbReference>
<dbReference type="InterPro" id="IPR000835">
    <property type="entry name" value="HTH_MarR-typ"/>
</dbReference>
<dbReference type="InterPro" id="IPR023187">
    <property type="entry name" value="Tscrpt_reg_MarR-type_CS"/>
</dbReference>
<accession>A0A543KKL4</accession>
<dbReference type="PANTHER" id="PTHR33164">
    <property type="entry name" value="TRANSCRIPTIONAL REGULATOR, MARR FAMILY"/>
    <property type="match status" value="1"/>
</dbReference>
<name>A0A543KKL4_9MICO</name>
<sequence>MTSPATPAPGTGDGATEVDLLLRLARRWRSLGADEEGDPPLSPHQQRALLAVARLSRGVGQRVTAGAAGGPTGTDDATGPSGVRVSALAAHLGIAPRSATEVADALEAAGLLTRAPDPTDRRAVLLSLTERGRHTVAAVRERRRAAADAAVRTLSPADRAELRRLLELLLDA</sequence>
<dbReference type="Proteomes" id="UP000315133">
    <property type="component" value="Unassembled WGS sequence"/>
</dbReference>
<gene>
    <name evidence="5" type="ORF">FB476_0463</name>
</gene>
<reference evidence="5 6" key="1">
    <citation type="submission" date="2019-06" db="EMBL/GenBank/DDBJ databases">
        <title>Sequencing the genomes of 1000 actinobacteria strains.</title>
        <authorList>
            <person name="Klenk H.-P."/>
        </authorList>
    </citation>
    <scope>NUCLEOTIDE SEQUENCE [LARGE SCALE GENOMIC DNA]</scope>
    <source>
        <strain evidence="5 6">DSM 12362</strain>
    </source>
</reference>
<protein>
    <submittedName>
        <fullName evidence="5">DNA-binding MarR family transcriptional regulator</fullName>
    </submittedName>
</protein>
<dbReference type="RefSeq" id="WP_141817349.1">
    <property type="nucleotide sequence ID" value="NZ_BAAAIL010000003.1"/>
</dbReference>
<dbReference type="InterPro" id="IPR036388">
    <property type="entry name" value="WH-like_DNA-bd_sf"/>
</dbReference>
<evidence type="ECO:0000256" key="1">
    <source>
        <dbReference type="ARBA" id="ARBA00023015"/>
    </source>
</evidence>
<dbReference type="EMBL" id="VFPU01000001">
    <property type="protein sequence ID" value="TQM95618.1"/>
    <property type="molecule type" value="Genomic_DNA"/>
</dbReference>
<dbReference type="SMART" id="SM00347">
    <property type="entry name" value="HTH_MARR"/>
    <property type="match status" value="1"/>
</dbReference>
<dbReference type="InterPro" id="IPR039422">
    <property type="entry name" value="MarR/SlyA-like"/>
</dbReference>
<dbReference type="SUPFAM" id="SSF46785">
    <property type="entry name" value="Winged helix' DNA-binding domain"/>
    <property type="match status" value="1"/>
</dbReference>
<dbReference type="Pfam" id="PF01047">
    <property type="entry name" value="MarR"/>
    <property type="match status" value="1"/>
</dbReference>
<keyword evidence="3" id="KW-0804">Transcription</keyword>
<evidence type="ECO:0000313" key="5">
    <source>
        <dbReference type="EMBL" id="TQM95618.1"/>
    </source>
</evidence>
<dbReference type="InterPro" id="IPR036390">
    <property type="entry name" value="WH_DNA-bd_sf"/>
</dbReference>
<evidence type="ECO:0000256" key="3">
    <source>
        <dbReference type="ARBA" id="ARBA00023163"/>
    </source>
</evidence>
<dbReference type="PRINTS" id="PR00598">
    <property type="entry name" value="HTHMARR"/>
</dbReference>
<dbReference type="GO" id="GO:0006950">
    <property type="term" value="P:response to stress"/>
    <property type="evidence" value="ECO:0007669"/>
    <property type="project" value="TreeGrafter"/>
</dbReference>
<proteinExistence type="predicted"/>
<keyword evidence="6" id="KW-1185">Reference proteome</keyword>
<dbReference type="PROSITE" id="PS01117">
    <property type="entry name" value="HTH_MARR_1"/>
    <property type="match status" value="1"/>
</dbReference>
<dbReference type="GO" id="GO:0003677">
    <property type="term" value="F:DNA binding"/>
    <property type="evidence" value="ECO:0007669"/>
    <property type="project" value="UniProtKB-KW"/>
</dbReference>
<evidence type="ECO:0000256" key="2">
    <source>
        <dbReference type="ARBA" id="ARBA00023125"/>
    </source>
</evidence>
<dbReference type="PANTHER" id="PTHR33164:SF94">
    <property type="entry name" value="TRANSCRIPTIONAL REGULATORY PROTEIN-RELATED"/>
    <property type="match status" value="1"/>
</dbReference>
<dbReference type="PROSITE" id="PS50995">
    <property type="entry name" value="HTH_MARR_2"/>
    <property type="match status" value="1"/>
</dbReference>